<keyword evidence="6" id="KW-0808">Transferase</keyword>
<organism evidence="13 14">
    <name type="scientific">Roseateles oligotrophus</name>
    <dbReference type="NCBI Taxonomy" id="1769250"/>
    <lineage>
        <taxon>Bacteria</taxon>
        <taxon>Pseudomonadati</taxon>
        <taxon>Pseudomonadota</taxon>
        <taxon>Betaproteobacteria</taxon>
        <taxon>Burkholderiales</taxon>
        <taxon>Sphaerotilaceae</taxon>
        <taxon>Roseateles</taxon>
    </lineage>
</organism>
<evidence type="ECO:0000256" key="4">
    <source>
        <dbReference type="ARBA" id="ARBA00022475"/>
    </source>
</evidence>
<dbReference type="SMART" id="SM00388">
    <property type="entry name" value="HisKA"/>
    <property type="match status" value="1"/>
</dbReference>
<keyword evidence="10" id="KW-0812">Transmembrane</keyword>
<keyword evidence="10" id="KW-1133">Transmembrane helix</keyword>
<feature type="domain" description="Histidine kinase" evidence="11">
    <location>
        <begin position="239"/>
        <end position="441"/>
    </location>
</feature>
<keyword evidence="10" id="KW-0472">Membrane</keyword>
<keyword evidence="9" id="KW-0067">ATP-binding</keyword>
<evidence type="ECO:0000256" key="7">
    <source>
        <dbReference type="ARBA" id="ARBA00022741"/>
    </source>
</evidence>
<dbReference type="EC" id="2.7.13.3" evidence="3"/>
<dbReference type="Gene3D" id="1.10.287.130">
    <property type="match status" value="1"/>
</dbReference>
<evidence type="ECO:0000256" key="2">
    <source>
        <dbReference type="ARBA" id="ARBA00004651"/>
    </source>
</evidence>
<keyword evidence="4" id="KW-1003">Cell membrane</keyword>
<dbReference type="PROSITE" id="PS50109">
    <property type="entry name" value="HIS_KIN"/>
    <property type="match status" value="1"/>
</dbReference>
<comment type="subcellular location">
    <subcellularLocation>
        <location evidence="2">Cell membrane</location>
        <topology evidence="2">Multi-pass membrane protein</topology>
    </subcellularLocation>
</comment>
<evidence type="ECO:0000259" key="11">
    <source>
        <dbReference type="PROSITE" id="PS50109"/>
    </source>
</evidence>
<feature type="transmembrane region" description="Helical" evidence="10">
    <location>
        <begin position="21"/>
        <end position="44"/>
    </location>
</feature>
<evidence type="ECO:0000256" key="6">
    <source>
        <dbReference type="ARBA" id="ARBA00022679"/>
    </source>
</evidence>
<proteinExistence type="predicted"/>
<dbReference type="PANTHER" id="PTHR44936:SF10">
    <property type="entry name" value="SENSOR PROTEIN RSTB"/>
    <property type="match status" value="1"/>
</dbReference>
<dbReference type="Pfam" id="PF00672">
    <property type="entry name" value="HAMP"/>
    <property type="match status" value="1"/>
</dbReference>
<dbReference type="Pfam" id="PF02518">
    <property type="entry name" value="HATPase_c"/>
    <property type="match status" value="1"/>
</dbReference>
<keyword evidence="7" id="KW-0547">Nucleotide-binding</keyword>
<dbReference type="SUPFAM" id="SSF47384">
    <property type="entry name" value="Homodimeric domain of signal transducing histidine kinase"/>
    <property type="match status" value="1"/>
</dbReference>
<dbReference type="PROSITE" id="PS50885">
    <property type="entry name" value="HAMP"/>
    <property type="match status" value="1"/>
</dbReference>
<dbReference type="SMART" id="SM00304">
    <property type="entry name" value="HAMP"/>
    <property type="match status" value="1"/>
</dbReference>
<dbReference type="InterPro" id="IPR036097">
    <property type="entry name" value="HisK_dim/P_sf"/>
</dbReference>
<dbReference type="InterPro" id="IPR005467">
    <property type="entry name" value="His_kinase_dom"/>
</dbReference>
<accession>A0ABT2YDS5</accession>
<feature type="transmembrane region" description="Helical" evidence="10">
    <location>
        <begin position="153"/>
        <end position="171"/>
    </location>
</feature>
<keyword evidence="8" id="KW-0418">Kinase</keyword>
<dbReference type="PRINTS" id="PR00344">
    <property type="entry name" value="BCTRLSENSOR"/>
</dbReference>
<sequence length="451" mass="49799">MKTPTAVLKTKRLRHRLGARMVLVFVLLAALSSLILISGVRQLLDQGWRSWVQPLMSDYVDRVVLNLGSPPQIERARALTQRLPLEVSIRGPVVNWSSQQDRSDGALGSPNFDPWQSRHNAWAEQLSRRSADGHEVRIGLSRLAWNQHPSRKAWWMLGGLLLVTSLAYASVRWMLRPLQAMAQGAEAFGRGEFEHRIPIMQGLKGPRHLDELGDLALRFNQMAADIQQMLDGKRALLLAISHELRSPLTRARLNAELVEPGPAQQALLNDLGVMGELISDLLESERLGAGHKALQLQTVDLNALAREVVGRQPCPVELSLAKDLPTLQLDPMRIQLLLRNLLDNAARHQRPELSPLQLSTRVSEQGVEMRVRDQGPGVAPDLLHQLGQPFYRTDAARSRSEGGAGLGLSLCRLISLAHGGQLHFANAEPGLAVTLVLPISTVPPLFADVAR</sequence>
<reference evidence="13 14" key="1">
    <citation type="submission" date="2021-11" db="EMBL/GenBank/DDBJ databases">
        <authorList>
            <person name="Liang Q."/>
            <person name="Mou H."/>
            <person name="Liu Z."/>
        </authorList>
    </citation>
    <scope>NUCLEOTIDE SEQUENCE [LARGE SCALE GENOMIC DNA]</scope>
    <source>
        <strain evidence="13 14">CHU3</strain>
    </source>
</reference>
<dbReference type="SUPFAM" id="SSF55874">
    <property type="entry name" value="ATPase domain of HSP90 chaperone/DNA topoisomerase II/histidine kinase"/>
    <property type="match status" value="1"/>
</dbReference>
<dbReference type="SMART" id="SM00387">
    <property type="entry name" value="HATPase_c"/>
    <property type="match status" value="1"/>
</dbReference>
<dbReference type="InterPro" id="IPR050980">
    <property type="entry name" value="2C_sensor_his_kinase"/>
</dbReference>
<dbReference type="PANTHER" id="PTHR44936">
    <property type="entry name" value="SENSOR PROTEIN CREC"/>
    <property type="match status" value="1"/>
</dbReference>
<dbReference type="InterPro" id="IPR003661">
    <property type="entry name" value="HisK_dim/P_dom"/>
</dbReference>
<name>A0ABT2YDS5_9BURK</name>
<evidence type="ECO:0000256" key="3">
    <source>
        <dbReference type="ARBA" id="ARBA00012438"/>
    </source>
</evidence>
<dbReference type="Pfam" id="PF00512">
    <property type="entry name" value="HisKA"/>
    <property type="match status" value="1"/>
</dbReference>
<evidence type="ECO:0000313" key="14">
    <source>
        <dbReference type="Proteomes" id="UP001209701"/>
    </source>
</evidence>
<dbReference type="CDD" id="cd06225">
    <property type="entry name" value="HAMP"/>
    <property type="match status" value="1"/>
</dbReference>
<comment type="caution">
    <text evidence="13">The sequence shown here is derived from an EMBL/GenBank/DDBJ whole genome shotgun (WGS) entry which is preliminary data.</text>
</comment>
<evidence type="ECO:0000259" key="12">
    <source>
        <dbReference type="PROSITE" id="PS50885"/>
    </source>
</evidence>
<dbReference type="Gene3D" id="3.30.565.10">
    <property type="entry name" value="Histidine kinase-like ATPase, C-terminal domain"/>
    <property type="match status" value="1"/>
</dbReference>
<comment type="catalytic activity">
    <reaction evidence="1">
        <text>ATP + protein L-histidine = ADP + protein N-phospho-L-histidine.</text>
        <dbReference type="EC" id="2.7.13.3"/>
    </reaction>
</comment>
<dbReference type="SUPFAM" id="SSF158472">
    <property type="entry name" value="HAMP domain-like"/>
    <property type="match status" value="1"/>
</dbReference>
<dbReference type="InterPro" id="IPR004358">
    <property type="entry name" value="Sig_transdc_His_kin-like_C"/>
</dbReference>
<keyword evidence="5" id="KW-0597">Phosphoprotein</keyword>
<protein>
    <recommendedName>
        <fullName evidence="3">histidine kinase</fullName>
        <ecNumber evidence="3">2.7.13.3</ecNumber>
    </recommendedName>
</protein>
<dbReference type="Proteomes" id="UP001209701">
    <property type="component" value="Unassembled WGS sequence"/>
</dbReference>
<evidence type="ECO:0000313" key="13">
    <source>
        <dbReference type="EMBL" id="MCV2368205.1"/>
    </source>
</evidence>
<dbReference type="EMBL" id="JAJIRN010000003">
    <property type="protein sequence ID" value="MCV2368205.1"/>
    <property type="molecule type" value="Genomic_DNA"/>
</dbReference>
<keyword evidence="14" id="KW-1185">Reference proteome</keyword>
<evidence type="ECO:0000256" key="10">
    <source>
        <dbReference type="SAM" id="Phobius"/>
    </source>
</evidence>
<dbReference type="InterPro" id="IPR003660">
    <property type="entry name" value="HAMP_dom"/>
</dbReference>
<evidence type="ECO:0000256" key="9">
    <source>
        <dbReference type="ARBA" id="ARBA00022840"/>
    </source>
</evidence>
<dbReference type="RefSeq" id="WP_263570795.1">
    <property type="nucleotide sequence ID" value="NZ_JAJIRN010000003.1"/>
</dbReference>
<evidence type="ECO:0000256" key="5">
    <source>
        <dbReference type="ARBA" id="ARBA00022553"/>
    </source>
</evidence>
<dbReference type="InterPro" id="IPR003594">
    <property type="entry name" value="HATPase_dom"/>
</dbReference>
<feature type="domain" description="HAMP" evidence="12">
    <location>
        <begin position="172"/>
        <end position="231"/>
    </location>
</feature>
<dbReference type="InterPro" id="IPR036890">
    <property type="entry name" value="HATPase_C_sf"/>
</dbReference>
<evidence type="ECO:0000256" key="8">
    <source>
        <dbReference type="ARBA" id="ARBA00022777"/>
    </source>
</evidence>
<evidence type="ECO:0000256" key="1">
    <source>
        <dbReference type="ARBA" id="ARBA00000085"/>
    </source>
</evidence>
<dbReference type="CDD" id="cd00082">
    <property type="entry name" value="HisKA"/>
    <property type="match status" value="1"/>
</dbReference>
<gene>
    <name evidence="13" type="ORF">LNV07_08865</name>
</gene>